<evidence type="ECO:0000259" key="3">
    <source>
        <dbReference type="PROSITE" id="PS51485"/>
    </source>
</evidence>
<name>A0A835BAP5_9POAL</name>
<dbReference type="AlphaFoldDB" id="A0A835BAP5"/>
<feature type="domain" description="Phytocyanin" evidence="3">
    <location>
        <begin position="13"/>
        <end position="113"/>
    </location>
</feature>
<dbReference type="EMBL" id="JACEFO010001901">
    <property type="protein sequence ID" value="KAF8694729.1"/>
    <property type="molecule type" value="Genomic_DNA"/>
</dbReference>
<dbReference type="FunFam" id="2.60.40.420:FF:000003">
    <property type="entry name" value="Blue copper"/>
    <property type="match status" value="1"/>
</dbReference>
<keyword evidence="2" id="KW-0325">Glycoprotein</keyword>
<evidence type="ECO:0000256" key="1">
    <source>
        <dbReference type="ARBA" id="ARBA00022723"/>
    </source>
</evidence>
<dbReference type="SUPFAM" id="SSF49503">
    <property type="entry name" value="Cupredoxins"/>
    <property type="match status" value="1"/>
</dbReference>
<gene>
    <name evidence="4" type="ORF">HU200_037815</name>
</gene>
<dbReference type="GO" id="GO:0005886">
    <property type="term" value="C:plasma membrane"/>
    <property type="evidence" value="ECO:0007669"/>
    <property type="project" value="TreeGrafter"/>
</dbReference>
<dbReference type="PANTHER" id="PTHR33021:SF550">
    <property type="entry name" value="PHYTOCYANIN DOMAIN-CONTAINING PROTEIN"/>
    <property type="match status" value="1"/>
</dbReference>
<dbReference type="Proteomes" id="UP000636709">
    <property type="component" value="Unassembled WGS sequence"/>
</dbReference>
<dbReference type="InterPro" id="IPR003245">
    <property type="entry name" value="Phytocyanin_dom"/>
</dbReference>
<dbReference type="InterPro" id="IPR039391">
    <property type="entry name" value="Phytocyanin-like"/>
</dbReference>
<evidence type="ECO:0000313" key="4">
    <source>
        <dbReference type="EMBL" id="KAF8694729.1"/>
    </source>
</evidence>
<dbReference type="PROSITE" id="PS51485">
    <property type="entry name" value="PHYTOCYANIN"/>
    <property type="match status" value="1"/>
</dbReference>
<keyword evidence="5" id="KW-1185">Reference proteome</keyword>
<evidence type="ECO:0000313" key="5">
    <source>
        <dbReference type="Proteomes" id="UP000636709"/>
    </source>
</evidence>
<accession>A0A835BAP5</accession>
<dbReference type="GO" id="GO:0046872">
    <property type="term" value="F:metal ion binding"/>
    <property type="evidence" value="ECO:0007669"/>
    <property type="project" value="UniProtKB-KW"/>
</dbReference>
<sequence length="148" mass="15289">MLVASYATLSSARTFTVGDGQGWMSGIDYTDWTSGKTFAVGDKLLFSYRSQEHTVTEVSKGDYYACSSGCGALSDDASGWTVVTLTGPGTRYFICNITGLCSSGMKLAVTVADRDPVPSGASGGALVVPAVRATVLVATGVLIKLALL</sequence>
<proteinExistence type="predicted"/>
<evidence type="ECO:0000256" key="2">
    <source>
        <dbReference type="ARBA" id="ARBA00023180"/>
    </source>
</evidence>
<dbReference type="Gene3D" id="2.60.40.420">
    <property type="entry name" value="Cupredoxins - blue copper proteins"/>
    <property type="match status" value="1"/>
</dbReference>
<dbReference type="Pfam" id="PF02298">
    <property type="entry name" value="Cu_bind_like"/>
    <property type="match status" value="1"/>
</dbReference>
<dbReference type="InterPro" id="IPR008972">
    <property type="entry name" value="Cupredoxin"/>
</dbReference>
<comment type="caution">
    <text evidence="4">The sequence shown here is derived from an EMBL/GenBank/DDBJ whole genome shotgun (WGS) entry which is preliminary data.</text>
</comment>
<reference evidence="4" key="1">
    <citation type="submission" date="2020-07" db="EMBL/GenBank/DDBJ databases">
        <title>Genome sequence and genetic diversity analysis of an under-domesticated orphan crop, white fonio (Digitaria exilis).</title>
        <authorList>
            <person name="Bennetzen J.L."/>
            <person name="Chen S."/>
            <person name="Ma X."/>
            <person name="Wang X."/>
            <person name="Yssel A.E.J."/>
            <person name="Chaluvadi S.R."/>
            <person name="Johnson M."/>
            <person name="Gangashetty P."/>
            <person name="Hamidou F."/>
            <person name="Sanogo M.D."/>
            <person name="Zwaenepoel A."/>
            <person name="Wallace J."/>
            <person name="Van De Peer Y."/>
            <person name="Van Deynze A."/>
        </authorList>
    </citation>
    <scope>NUCLEOTIDE SEQUENCE</scope>
    <source>
        <tissue evidence="4">Leaves</tissue>
    </source>
</reference>
<dbReference type="CDD" id="cd04216">
    <property type="entry name" value="Phytocyanin"/>
    <property type="match status" value="1"/>
</dbReference>
<dbReference type="PANTHER" id="PTHR33021">
    <property type="entry name" value="BLUE COPPER PROTEIN"/>
    <property type="match status" value="1"/>
</dbReference>
<keyword evidence="1" id="KW-0479">Metal-binding</keyword>
<protein>
    <recommendedName>
        <fullName evidence="3">Phytocyanin domain-containing protein</fullName>
    </recommendedName>
</protein>
<organism evidence="4 5">
    <name type="scientific">Digitaria exilis</name>
    <dbReference type="NCBI Taxonomy" id="1010633"/>
    <lineage>
        <taxon>Eukaryota</taxon>
        <taxon>Viridiplantae</taxon>
        <taxon>Streptophyta</taxon>
        <taxon>Embryophyta</taxon>
        <taxon>Tracheophyta</taxon>
        <taxon>Spermatophyta</taxon>
        <taxon>Magnoliopsida</taxon>
        <taxon>Liliopsida</taxon>
        <taxon>Poales</taxon>
        <taxon>Poaceae</taxon>
        <taxon>PACMAD clade</taxon>
        <taxon>Panicoideae</taxon>
        <taxon>Panicodae</taxon>
        <taxon>Paniceae</taxon>
        <taxon>Anthephorinae</taxon>
        <taxon>Digitaria</taxon>
    </lineage>
</organism>
<dbReference type="GO" id="GO:0009055">
    <property type="term" value="F:electron transfer activity"/>
    <property type="evidence" value="ECO:0007669"/>
    <property type="project" value="InterPro"/>
</dbReference>
<dbReference type="OrthoDB" id="206968at2759"/>